<evidence type="ECO:0000259" key="1">
    <source>
        <dbReference type="PROSITE" id="PS51186"/>
    </source>
</evidence>
<organism evidence="2 3">
    <name type="scientific">Clostridium cibarium</name>
    <dbReference type="NCBI Taxonomy" id="2762247"/>
    <lineage>
        <taxon>Bacteria</taxon>
        <taxon>Bacillati</taxon>
        <taxon>Bacillota</taxon>
        <taxon>Clostridia</taxon>
        <taxon>Eubacteriales</taxon>
        <taxon>Clostridiaceae</taxon>
        <taxon>Clostridium</taxon>
    </lineage>
</organism>
<dbReference type="InterPro" id="IPR051531">
    <property type="entry name" value="N-acetyltransferase"/>
</dbReference>
<dbReference type="InterPro" id="IPR016181">
    <property type="entry name" value="Acyl_CoA_acyltransferase"/>
</dbReference>
<name>A0ABR8PVM4_9CLOT</name>
<dbReference type="Gene3D" id="3.40.630.30">
    <property type="match status" value="1"/>
</dbReference>
<reference evidence="2 3" key="1">
    <citation type="submission" date="2020-08" db="EMBL/GenBank/DDBJ databases">
        <title>A Genomic Blueprint of the Chicken Gut Microbiome.</title>
        <authorList>
            <person name="Gilroy R."/>
            <person name="Ravi A."/>
            <person name="Getino M."/>
            <person name="Pursley I."/>
            <person name="Horton D.L."/>
            <person name="Alikhan N.-F."/>
            <person name="Baker D."/>
            <person name="Gharbi K."/>
            <person name="Hall N."/>
            <person name="Watson M."/>
            <person name="Adriaenssens E.M."/>
            <person name="Foster-Nyarko E."/>
            <person name="Jarju S."/>
            <person name="Secka A."/>
            <person name="Antonio M."/>
            <person name="Oren A."/>
            <person name="Chaudhuri R."/>
            <person name="La Ragione R.M."/>
            <person name="Hildebrand F."/>
            <person name="Pallen M.J."/>
        </authorList>
    </citation>
    <scope>NUCLEOTIDE SEQUENCE [LARGE SCALE GENOMIC DNA]</scope>
    <source>
        <strain evidence="2 3">Sa3CVN1</strain>
    </source>
</reference>
<accession>A0ABR8PVM4</accession>
<evidence type="ECO:0000313" key="3">
    <source>
        <dbReference type="Proteomes" id="UP000627781"/>
    </source>
</evidence>
<dbReference type="SUPFAM" id="SSF55729">
    <property type="entry name" value="Acyl-CoA N-acyltransferases (Nat)"/>
    <property type="match status" value="1"/>
</dbReference>
<dbReference type="InterPro" id="IPR000182">
    <property type="entry name" value="GNAT_dom"/>
</dbReference>
<gene>
    <name evidence="2" type="ORF">H9661_12755</name>
</gene>
<dbReference type="PROSITE" id="PS51186">
    <property type="entry name" value="GNAT"/>
    <property type="match status" value="1"/>
</dbReference>
<sequence>MDNKIKFVEFPVIETDRLKLRLITKKDSRDLFSILSSEEVMEYYGAYPMRDISQAEVLIEKFKTSFEMSNGVRWGIEIKGTNKIIGTCGFHNWNKKHYRAEIGYELNDGFWRQGYGEEAVLAAIKYGFNEMNLVRIEAVVYPENIASENMLKKMCFVYEGLLRKYAFFRDKYQDLNMFSIVK</sequence>
<comment type="caution">
    <text evidence="2">The sequence shown here is derived from an EMBL/GenBank/DDBJ whole genome shotgun (WGS) entry which is preliminary data.</text>
</comment>
<feature type="domain" description="N-acetyltransferase" evidence="1">
    <location>
        <begin position="18"/>
        <end position="174"/>
    </location>
</feature>
<proteinExistence type="predicted"/>
<dbReference type="PANTHER" id="PTHR43792">
    <property type="entry name" value="GNAT FAMILY, PUTATIVE (AFU_ORTHOLOGUE AFUA_3G00765)-RELATED-RELATED"/>
    <property type="match status" value="1"/>
</dbReference>
<dbReference type="PANTHER" id="PTHR43792:SF9">
    <property type="entry name" value="RIBOSOMAL-PROTEIN-ALANINE ACETYLTRANSFERASE"/>
    <property type="match status" value="1"/>
</dbReference>
<dbReference type="Pfam" id="PF13302">
    <property type="entry name" value="Acetyltransf_3"/>
    <property type="match status" value="1"/>
</dbReference>
<dbReference type="EMBL" id="JACSRA010000020">
    <property type="protein sequence ID" value="MBD7912227.1"/>
    <property type="molecule type" value="Genomic_DNA"/>
</dbReference>
<dbReference type="RefSeq" id="WP_191769150.1">
    <property type="nucleotide sequence ID" value="NZ_JACSRA010000020.1"/>
</dbReference>
<protein>
    <submittedName>
        <fullName evidence="2">GNAT family N-acetyltransferase</fullName>
    </submittedName>
</protein>
<evidence type="ECO:0000313" key="2">
    <source>
        <dbReference type="EMBL" id="MBD7912227.1"/>
    </source>
</evidence>
<dbReference type="Proteomes" id="UP000627781">
    <property type="component" value="Unassembled WGS sequence"/>
</dbReference>
<keyword evidence="3" id="KW-1185">Reference proteome</keyword>